<feature type="compositionally biased region" description="Low complexity" evidence="2">
    <location>
        <begin position="12"/>
        <end position="24"/>
    </location>
</feature>
<reference evidence="3 4" key="1">
    <citation type="submission" date="2023-03" db="EMBL/GenBank/DDBJ databases">
        <title>YIM 152171 draft genome.</title>
        <authorList>
            <person name="Yang Z."/>
        </authorList>
    </citation>
    <scope>NUCLEOTIDE SEQUENCE [LARGE SCALE GENOMIC DNA]</scope>
    <source>
        <strain evidence="3 4">YIM 152171</strain>
    </source>
</reference>
<evidence type="ECO:0000256" key="2">
    <source>
        <dbReference type="SAM" id="MobiDB-lite"/>
    </source>
</evidence>
<name>A0AAP3XRL3_9PROT</name>
<organism evidence="3 4">
    <name type="scientific">Marinimicrococcus flavescens</name>
    <dbReference type="NCBI Taxonomy" id="3031815"/>
    <lineage>
        <taxon>Bacteria</taxon>
        <taxon>Pseudomonadati</taxon>
        <taxon>Pseudomonadota</taxon>
        <taxon>Alphaproteobacteria</taxon>
        <taxon>Geminicoccales</taxon>
        <taxon>Geminicoccaceae</taxon>
        <taxon>Marinimicrococcus</taxon>
    </lineage>
</organism>
<evidence type="ECO:0008006" key="5">
    <source>
        <dbReference type="Google" id="ProtNLM"/>
    </source>
</evidence>
<dbReference type="RefSeq" id="WP_327789132.1">
    <property type="nucleotide sequence ID" value="NZ_JARGEQ010000092.1"/>
</dbReference>
<dbReference type="EMBL" id="JARGEQ010000092">
    <property type="protein sequence ID" value="MDF1586714.1"/>
    <property type="molecule type" value="Genomic_DNA"/>
</dbReference>
<evidence type="ECO:0000256" key="1">
    <source>
        <dbReference type="SAM" id="Coils"/>
    </source>
</evidence>
<dbReference type="AlphaFoldDB" id="A0AAP3XRL3"/>
<feature type="region of interest" description="Disordered" evidence="2">
    <location>
        <begin position="1"/>
        <end position="24"/>
    </location>
</feature>
<evidence type="ECO:0000313" key="3">
    <source>
        <dbReference type="EMBL" id="MDF1586714.1"/>
    </source>
</evidence>
<sequence>MSALSRLEEAASARPSPAELAAALSEAQGRQAAVERDCESLRAECDGLRRELAALQERHARLMETAETVHDRLDRAIDGIDELLGA</sequence>
<protein>
    <recommendedName>
        <fullName evidence="5">DUF4164 family protein</fullName>
    </recommendedName>
</protein>
<feature type="compositionally biased region" description="Basic and acidic residues" evidence="2">
    <location>
        <begin position="1"/>
        <end position="11"/>
    </location>
</feature>
<gene>
    <name evidence="3" type="ORF">PZ740_10005</name>
</gene>
<dbReference type="Gene3D" id="1.10.287.2610">
    <property type="match status" value="1"/>
</dbReference>
<comment type="caution">
    <text evidence="3">The sequence shown here is derived from an EMBL/GenBank/DDBJ whole genome shotgun (WGS) entry which is preliminary data.</text>
</comment>
<evidence type="ECO:0000313" key="4">
    <source>
        <dbReference type="Proteomes" id="UP001301140"/>
    </source>
</evidence>
<feature type="coiled-coil region" evidence="1">
    <location>
        <begin position="24"/>
        <end position="72"/>
    </location>
</feature>
<accession>A0AAP3XRL3</accession>
<proteinExistence type="predicted"/>
<dbReference type="Proteomes" id="UP001301140">
    <property type="component" value="Unassembled WGS sequence"/>
</dbReference>
<keyword evidence="1" id="KW-0175">Coiled coil</keyword>
<keyword evidence="4" id="KW-1185">Reference proteome</keyword>